<dbReference type="InterPro" id="IPR036906">
    <property type="entry name" value="ATPase_V1_fsu_sf"/>
</dbReference>
<organism evidence="1">
    <name type="scientific">uncultured spirochete</name>
    <dbReference type="NCBI Taxonomy" id="156406"/>
    <lineage>
        <taxon>Bacteria</taxon>
        <taxon>Pseudomonadati</taxon>
        <taxon>Spirochaetota</taxon>
        <taxon>Spirochaetia</taxon>
        <taxon>Spirochaetales</taxon>
        <taxon>environmental samples</taxon>
    </lineage>
</organism>
<dbReference type="EMBL" id="FWDM01000031">
    <property type="protein sequence ID" value="SLM14884.1"/>
    <property type="molecule type" value="Genomic_DNA"/>
</dbReference>
<reference evidence="1" key="1">
    <citation type="submission" date="2017-02" db="EMBL/GenBank/DDBJ databases">
        <authorList>
            <person name="Regsiter A."/>
            <person name="William W."/>
        </authorList>
    </citation>
    <scope>NUCLEOTIDE SEQUENCE</scope>
    <source>
        <strain evidence="1">Bib</strain>
    </source>
</reference>
<accession>A0A3P3XKP6</accession>
<dbReference type="Gene3D" id="3.40.50.10580">
    <property type="entry name" value="ATPase, V1 complex, subunit F"/>
    <property type="match status" value="1"/>
</dbReference>
<protein>
    <submittedName>
        <fullName evidence="1">Vacuolar H+transporting two-sector ATPase F subunit</fullName>
    </submittedName>
</protein>
<dbReference type="SUPFAM" id="SSF159468">
    <property type="entry name" value="AtpF-like"/>
    <property type="match status" value="1"/>
</dbReference>
<dbReference type="AlphaFoldDB" id="A0A3P3XKP6"/>
<sequence>MAEIFVLAEEEILIAFGMIGVKGKAVTSRDDAIATFRSIVQNKTCTIDRGVVDLSDCKMLILSEDISDMIGKELADWQLSGEFPLIVEIPPLSGTSAQHTRLVDAVRQAIGIKIQ</sequence>
<dbReference type="GO" id="GO:0034220">
    <property type="term" value="P:monoatomic ion transmembrane transport"/>
    <property type="evidence" value="ECO:0007669"/>
    <property type="project" value="InterPro"/>
</dbReference>
<proteinExistence type="predicted"/>
<name>A0A3P3XKP6_9SPIR</name>
<evidence type="ECO:0000313" key="1">
    <source>
        <dbReference type="EMBL" id="SLM14884.1"/>
    </source>
</evidence>
<gene>
    <name evidence="1" type="ORF">SPIROBIBN47_370006</name>
</gene>